<dbReference type="OrthoDB" id="6287158at2759"/>
<dbReference type="AlphaFoldDB" id="A0A3P7LB68"/>
<evidence type="ECO:0000313" key="1">
    <source>
        <dbReference type="EMBL" id="VDN14385.1"/>
    </source>
</evidence>
<sequence>MMSQETQSNELLAGISQNPEGYVQGPMANRVLSRHVYAPVSNLNSWLPGGVIPYKFYLNMVKNAANYHGVMSTVNPAFSRNCCTPVATGSFQLPGTDVGEDKEGPTELRSDGYPLIKLNPSTVSPRRFVDFATNLARSANCVLTNSFLSRQRTEAEKQTLEALASLLSANNAFGIYSESPFLRPVSLLRPVQFASPATVLLNHSDHENMIRVQSNSLVRGRTIDIDLTWLHAPLEDHAMPLLEMVCSGSCTPILNHLLNLPLIQVSLDRVQPIPEFVQMFSSAVVGRPVTDPPSGCKPPHLPPETPEALVGVYDFCRSPDRVIAASETLVSLLPNYLFL</sequence>
<dbReference type="Proteomes" id="UP000281553">
    <property type="component" value="Unassembled WGS sequence"/>
</dbReference>
<evidence type="ECO:0000313" key="2">
    <source>
        <dbReference type="Proteomes" id="UP000281553"/>
    </source>
</evidence>
<proteinExistence type="predicted"/>
<protein>
    <submittedName>
        <fullName evidence="1">Uncharacterized protein</fullName>
    </submittedName>
</protein>
<gene>
    <name evidence="1" type="ORF">DILT_LOCUS10216</name>
</gene>
<dbReference type="EMBL" id="UYRU01059094">
    <property type="protein sequence ID" value="VDN14385.1"/>
    <property type="molecule type" value="Genomic_DNA"/>
</dbReference>
<name>A0A3P7LB68_DIBLA</name>
<accession>A0A3P7LB68</accession>
<keyword evidence="2" id="KW-1185">Reference proteome</keyword>
<organism evidence="1 2">
    <name type="scientific">Dibothriocephalus latus</name>
    <name type="common">Fish tapeworm</name>
    <name type="synonym">Diphyllobothrium latum</name>
    <dbReference type="NCBI Taxonomy" id="60516"/>
    <lineage>
        <taxon>Eukaryota</taxon>
        <taxon>Metazoa</taxon>
        <taxon>Spiralia</taxon>
        <taxon>Lophotrochozoa</taxon>
        <taxon>Platyhelminthes</taxon>
        <taxon>Cestoda</taxon>
        <taxon>Eucestoda</taxon>
        <taxon>Diphyllobothriidea</taxon>
        <taxon>Diphyllobothriidae</taxon>
        <taxon>Dibothriocephalus</taxon>
    </lineage>
</organism>
<reference evidence="1 2" key="1">
    <citation type="submission" date="2018-11" db="EMBL/GenBank/DDBJ databases">
        <authorList>
            <consortium name="Pathogen Informatics"/>
        </authorList>
    </citation>
    <scope>NUCLEOTIDE SEQUENCE [LARGE SCALE GENOMIC DNA]</scope>
</reference>